<reference evidence="1" key="1">
    <citation type="submission" date="2022-08" db="EMBL/GenBank/DDBJ databases">
        <authorList>
            <consortium name="DOE Joint Genome Institute"/>
            <person name="Min B."/>
            <person name="Riley R."/>
            <person name="Sierra-Patev S."/>
            <person name="Naranjo-Ortiz M."/>
            <person name="Looney B."/>
            <person name="Konkel Z."/>
            <person name="Slot J.C."/>
            <person name="Sakamoto Y."/>
            <person name="Steenwyk J.L."/>
            <person name="Rokas A."/>
            <person name="Carro J."/>
            <person name="Camarero S."/>
            <person name="Ferreira P."/>
            <person name="Molpeceres G."/>
            <person name="Ruiz-Duenas F.J."/>
            <person name="Serrano A."/>
            <person name="Henrissat B."/>
            <person name="Drula E."/>
            <person name="Hughes K.W."/>
            <person name="Mata J.L."/>
            <person name="Ishikawa N.K."/>
            <person name="Vargas-Isla R."/>
            <person name="Ushijima S."/>
            <person name="Smith C.A."/>
            <person name="Ahrendt S."/>
            <person name="Andreopoulos W."/>
            <person name="He G."/>
            <person name="Labutti K."/>
            <person name="Lipzen A."/>
            <person name="Ng V."/>
            <person name="Sandor L."/>
            <person name="Barry K."/>
            <person name="Martinez A.T."/>
            <person name="Xiao Y."/>
            <person name="Gibbons J.G."/>
            <person name="Terashima K."/>
            <person name="Hibbett D.S."/>
            <person name="Grigoriev I.V."/>
        </authorList>
    </citation>
    <scope>NUCLEOTIDE SEQUENCE</scope>
    <source>
        <strain evidence="1">TFB9207</strain>
    </source>
</reference>
<dbReference type="Proteomes" id="UP001163846">
    <property type="component" value="Unassembled WGS sequence"/>
</dbReference>
<sequence>MQAPSKKTMNHGSKTYNEPWRFLLQTYLRNALCPAPSSLGGHLRDRPKDDSLSVSKIGRYCMNSALKGVEVLELDIWDFRTMVRRYIDDAPDCFITETDKPVMSIPCYGVNNLDNGQINFLSRVDDQDAFLLLVMTFILGPVTHCCRILNNVPRLVPMAQSYEFIALRGPNQRPELDWDVLRIPATTFGEGSLSIICVPPWKVDEEDLRAFTMPSTIPENLAHHPRFKDTSDAAKIMGQFLWHVAHEACAQAGPCFVVTNYMFWCFGKFQSVTAPNDKGKGKEVEGRSTAAIVSPPIELETSIPNSVRLPMRTEPMGLGCTVSECLTFWVQMTRGAASWVQA</sequence>
<accession>A0AA38P0D1</accession>
<name>A0AA38P0D1_9AGAR</name>
<gene>
    <name evidence="1" type="ORF">F5878DRAFT_631669</name>
</gene>
<proteinExistence type="predicted"/>
<evidence type="ECO:0000313" key="2">
    <source>
        <dbReference type="Proteomes" id="UP001163846"/>
    </source>
</evidence>
<keyword evidence="2" id="KW-1185">Reference proteome</keyword>
<dbReference type="EMBL" id="MU806605">
    <property type="protein sequence ID" value="KAJ3833962.1"/>
    <property type="molecule type" value="Genomic_DNA"/>
</dbReference>
<protein>
    <submittedName>
        <fullName evidence="1">Uncharacterized protein</fullName>
    </submittedName>
</protein>
<comment type="caution">
    <text evidence="1">The sequence shown here is derived from an EMBL/GenBank/DDBJ whole genome shotgun (WGS) entry which is preliminary data.</text>
</comment>
<dbReference type="AlphaFoldDB" id="A0AA38P0D1"/>
<organism evidence="1 2">
    <name type="scientific">Lentinula raphanica</name>
    <dbReference type="NCBI Taxonomy" id="153919"/>
    <lineage>
        <taxon>Eukaryota</taxon>
        <taxon>Fungi</taxon>
        <taxon>Dikarya</taxon>
        <taxon>Basidiomycota</taxon>
        <taxon>Agaricomycotina</taxon>
        <taxon>Agaricomycetes</taxon>
        <taxon>Agaricomycetidae</taxon>
        <taxon>Agaricales</taxon>
        <taxon>Marasmiineae</taxon>
        <taxon>Omphalotaceae</taxon>
        <taxon>Lentinula</taxon>
    </lineage>
</organism>
<evidence type="ECO:0000313" key="1">
    <source>
        <dbReference type="EMBL" id="KAJ3833962.1"/>
    </source>
</evidence>